<accession>A0A1M4XCZ2</accession>
<evidence type="ECO:0000256" key="2">
    <source>
        <dbReference type="ARBA" id="ARBA00023015"/>
    </source>
</evidence>
<dbReference type="Pfam" id="PF00126">
    <property type="entry name" value="HTH_1"/>
    <property type="match status" value="1"/>
</dbReference>
<reference evidence="7" key="1">
    <citation type="submission" date="2016-11" db="EMBL/GenBank/DDBJ databases">
        <authorList>
            <person name="Varghese N."/>
            <person name="Submissions S."/>
        </authorList>
    </citation>
    <scope>NUCLEOTIDE SEQUENCE [LARGE SCALE GENOMIC DNA]</scope>
    <source>
        <strain evidence="7">DSM 16579</strain>
    </source>
</reference>
<dbReference type="Gene3D" id="1.10.10.10">
    <property type="entry name" value="Winged helix-like DNA-binding domain superfamily/Winged helix DNA-binding domain"/>
    <property type="match status" value="1"/>
</dbReference>
<sequence length="303" mass="34106">MKEINQKRLAYFYEAVALGTIRAAADKLDVAPSAISRQIAQLEEELACILIERHRKGVRTTEAGKLLLKYYRESVSNEEVCLSELQALRGLKSGHISLAIGEGFIGDIMSKALPQFQALYPDISLSLHIAGSNELIRRVQEDEAHIGVLFHPPHNQKLRSHEISSHPLCAIVPPNHPLANLKRPIELEEMLPYPIALQEVEFGVRQLIAVAEFRHRVRLSPSITVNSFSLLKEYVRSNMGITILPEFVVRRELDDGHVISLPITDPILCSGEVHLVTRLGRQLTEAPLALLKHLQTWIRDFHT</sequence>
<dbReference type="Gene3D" id="3.40.190.290">
    <property type="match status" value="1"/>
</dbReference>
<dbReference type="InterPro" id="IPR036390">
    <property type="entry name" value="WH_DNA-bd_sf"/>
</dbReference>
<dbReference type="AlphaFoldDB" id="A0A1M4XCZ2"/>
<dbReference type="GO" id="GO:0005829">
    <property type="term" value="C:cytosol"/>
    <property type="evidence" value="ECO:0007669"/>
    <property type="project" value="TreeGrafter"/>
</dbReference>
<keyword evidence="7" id="KW-1185">Reference proteome</keyword>
<dbReference type="GO" id="GO:0003677">
    <property type="term" value="F:DNA binding"/>
    <property type="evidence" value="ECO:0007669"/>
    <property type="project" value="UniProtKB-KW"/>
</dbReference>
<protein>
    <submittedName>
        <fullName evidence="6">DNA-binding transcriptional regulator, LysR family</fullName>
    </submittedName>
</protein>
<dbReference type="RefSeq" id="WP_072838664.1">
    <property type="nucleotide sequence ID" value="NZ_FQVF01000004.1"/>
</dbReference>
<dbReference type="SUPFAM" id="SSF46785">
    <property type="entry name" value="Winged helix' DNA-binding domain"/>
    <property type="match status" value="1"/>
</dbReference>
<evidence type="ECO:0000256" key="3">
    <source>
        <dbReference type="ARBA" id="ARBA00023125"/>
    </source>
</evidence>
<evidence type="ECO:0000256" key="4">
    <source>
        <dbReference type="ARBA" id="ARBA00023163"/>
    </source>
</evidence>
<gene>
    <name evidence="6" type="ORF">SAMN02745753_01041</name>
</gene>
<evidence type="ECO:0000256" key="1">
    <source>
        <dbReference type="ARBA" id="ARBA00009437"/>
    </source>
</evidence>
<evidence type="ECO:0000313" key="6">
    <source>
        <dbReference type="EMBL" id="SHE91407.1"/>
    </source>
</evidence>
<dbReference type="SUPFAM" id="SSF53850">
    <property type="entry name" value="Periplasmic binding protein-like II"/>
    <property type="match status" value="1"/>
</dbReference>
<feature type="domain" description="HTH lysR-type" evidence="5">
    <location>
        <begin position="4"/>
        <end position="61"/>
    </location>
</feature>
<dbReference type="OrthoDB" id="570111at2"/>
<proteinExistence type="inferred from homology"/>
<keyword evidence="3 6" id="KW-0238">DNA-binding</keyword>
<dbReference type="PROSITE" id="PS50931">
    <property type="entry name" value="HTH_LYSR"/>
    <property type="match status" value="1"/>
</dbReference>
<name>A0A1M4XCZ2_9GAMM</name>
<dbReference type="STRING" id="1122206.SAMN02745753_01041"/>
<keyword evidence="2" id="KW-0805">Transcription regulation</keyword>
<dbReference type="PANTHER" id="PTHR30419:SF8">
    <property type="entry name" value="NITROGEN ASSIMILATION TRANSCRIPTIONAL ACTIVATOR-RELATED"/>
    <property type="match status" value="1"/>
</dbReference>
<evidence type="ECO:0000313" key="7">
    <source>
        <dbReference type="Proteomes" id="UP000184517"/>
    </source>
</evidence>
<keyword evidence="4" id="KW-0804">Transcription</keyword>
<dbReference type="FunFam" id="1.10.10.10:FF:000001">
    <property type="entry name" value="LysR family transcriptional regulator"/>
    <property type="match status" value="1"/>
</dbReference>
<dbReference type="PANTHER" id="PTHR30419">
    <property type="entry name" value="HTH-TYPE TRANSCRIPTIONAL REGULATOR YBHD"/>
    <property type="match status" value="1"/>
</dbReference>
<dbReference type="GO" id="GO:0003700">
    <property type="term" value="F:DNA-binding transcription factor activity"/>
    <property type="evidence" value="ECO:0007669"/>
    <property type="project" value="InterPro"/>
</dbReference>
<dbReference type="EMBL" id="FQVF01000004">
    <property type="protein sequence ID" value="SHE91407.1"/>
    <property type="molecule type" value="Genomic_DNA"/>
</dbReference>
<evidence type="ECO:0000259" key="5">
    <source>
        <dbReference type="PROSITE" id="PS50931"/>
    </source>
</evidence>
<organism evidence="6 7">
    <name type="scientific">Marinomonas polaris DSM 16579</name>
    <dbReference type="NCBI Taxonomy" id="1122206"/>
    <lineage>
        <taxon>Bacteria</taxon>
        <taxon>Pseudomonadati</taxon>
        <taxon>Pseudomonadota</taxon>
        <taxon>Gammaproteobacteria</taxon>
        <taxon>Oceanospirillales</taxon>
        <taxon>Oceanospirillaceae</taxon>
        <taxon>Marinomonas</taxon>
    </lineage>
</organism>
<dbReference type="InterPro" id="IPR000847">
    <property type="entry name" value="LysR_HTH_N"/>
</dbReference>
<dbReference type="Pfam" id="PF03466">
    <property type="entry name" value="LysR_substrate"/>
    <property type="match status" value="1"/>
</dbReference>
<dbReference type="InterPro" id="IPR036388">
    <property type="entry name" value="WH-like_DNA-bd_sf"/>
</dbReference>
<dbReference type="InterPro" id="IPR005119">
    <property type="entry name" value="LysR_subst-bd"/>
</dbReference>
<comment type="similarity">
    <text evidence="1">Belongs to the LysR transcriptional regulatory family.</text>
</comment>
<dbReference type="InterPro" id="IPR050950">
    <property type="entry name" value="HTH-type_LysR_regulators"/>
</dbReference>
<dbReference type="Proteomes" id="UP000184517">
    <property type="component" value="Unassembled WGS sequence"/>
</dbReference>